<evidence type="ECO:0000256" key="2">
    <source>
        <dbReference type="ARBA" id="ARBA00022723"/>
    </source>
</evidence>
<dbReference type="PANTHER" id="PTHR46481:SF10">
    <property type="entry name" value="ZINC FINGER BED DOMAIN-CONTAINING PROTEIN 39"/>
    <property type="match status" value="1"/>
</dbReference>
<dbReference type="PANTHER" id="PTHR46481">
    <property type="entry name" value="ZINC FINGER BED DOMAIN-CONTAINING PROTEIN 4"/>
    <property type="match status" value="1"/>
</dbReference>
<dbReference type="AlphaFoldDB" id="A0A0A1T2F7"/>
<evidence type="ECO:0000256" key="6">
    <source>
        <dbReference type="SAM" id="Phobius"/>
    </source>
</evidence>
<keyword evidence="5" id="KW-0539">Nucleus</keyword>
<gene>
    <name evidence="7" type="ORF">VHEMI07084</name>
</gene>
<evidence type="ECO:0000256" key="1">
    <source>
        <dbReference type="ARBA" id="ARBA00004123"/>
    </source>
</evidence>
<dbReference type="STRING" id="1531966.A0A0A1T2F7"/>
<protein>
    <submittedName>
        <fullName evidence="7">Putative Ribonuclease H-like protein</fullName>
    </submittedName>
</protein>
<dbReference type="OrthoDB" id="5103939at2759"/>
<feature type="transmembrane region" description="Helical" evidence="6">
    <location>
        <begin position="501"/>
        <end position="523"/>
    </location>
</feature>
<dbReference type="Proteomes" id="UP000039046">
    <property type="component" value="Unassembled WGS sequence"/>
</dbReference>
<keyword evidence="3" id="KW-0863">Zinc-finger</keyword>
<accession>A0A0A1T2F7</accession>
<dbReference type="InterPro" id="IPR052035">
    <property type="entry name" value="ZnF_BED_domain_contain"/>
</dbReference>
<keyword evidence="4" id="KW-0862">Zinc</keyword>
<keyword evidence="6" id="KW-0812">Transmembrane</keyword>
<keyword evidence="6" id="KW-1133">Transmembrane helix</keyword>
<comment type="subcellular location">
    <subcellularLocation>
        <location evidence="1">Nucleus</location>
    </subcellularLocation>
</comment>
<keyword evidence="8" id="KW-1185">Reference proteome</keyword>
<evidence type="ECO:0000313" key="7">
    <source>
        <dbReference type="EMBL" id="CEJ91366.1"/>
    </source>
</evidence>
<dbReference type="SUPFAM" id="SSF53098">
    <property type="entry name" value="Ribonuclease H-like"/>
    <property type="match status" value="1"/>
</dbReference>
<organism evidence="7 8">
    <name type="scientific">[Torrubiella] hemipterigena</name>
    <dbReference type="NCBI Taxonomy" id="1531966"/>
    <lineage>
        <taxon>Eukaryota</taxon>
        <taxon>Fungi</taxon>
        <taxon>Dikarya</taxon>
        <taxon>Ascomycota</taxon>
        <taxon>Pezizomycotina</taxon>
        <taxon>Sordariomycetes</taxon>
        <taxon>Hypocreomycetidae</taxon>
        <taxon>Hypocreales</taxon>
        <taxon>Clavicipitaceae</taxon>
        <taxon>Clavicipitaceae incertae sedis</taxon>
        <taxon>'Torrubiella' clade</taxon>
    </lineage>
</organism>
<keyword evidence="2" id="KW-0479">Metal-binding</keyword>
<evidence type="ECO:0000313" key="8">
    <source>
        <dbReference type="Proteomes" id="UP000039046"/>
    </source>
</evidence>
<name>A0A0A1T2F7_9HYPO</name>
<dbReference type="GO" id="GO:0008270">
    <property type="term" value="F:zinc ion binding"/>
    <property type="evidence" value="ECO:0007669"/>
    <property type="project" value="UniProtKB-KW"/>
</dbReference>
<evidence type="ECO:0000256" key="3">
    <source>
        <dbReference type="ARBA" id="ARBA00022771"/>
    </source>
</evidence>
<evidence type="ECO:0000256" key="4">
    <source>
        <dbReference type="ARBA" id="ARBA00022833"/>
    </source>
</evidence>
<dbReference type="InterPro" id="IPR012337">
    <property type="entry name" value="RNaseH-like_sf"/>
</dbReference>
<proteinExistence type="predicted"/>
<keyword evidence="6" id="KW-0472">Membrane</keyword>
<dbReference type="EMBL" id="CDHN01000003">
    <property type="protein sequence ID" value="CEJ91366.1"/>
    <property type="molecule type" value="Genomic_DNA"/>
</dbReference>
<dbReference type="GO" id="GO:0005634">
    <property type="term" value="C:nucleus"/>
    <property type="evidence" value="ECO:0007669"/>
    <property type="project" value="UniProtKB-SubCell"/>
</dbReference>
<reference evidence="7 8" key="1">
    <citation type="journal article" date="2015" name="Genome Announc.">
        <title>Draft Genome Sequence and Gene Annotation of the Entomopathogenic Fungus Verticillium hemipterigenum.</title>
        <authorList>
            <person name="Horn F."/>
            <person name="Habel A."/>
            <person name="Scharf D.H."/>
            <person name="Dworschak J."/>
            <person name="Brakhage A.A."/>
            <person name="Guthke R."/>
            <person name="Hertweck C."/>
            <person name="Linde J."/>
        </authorList>
    </citation>
    <scope>NUCLEOTIDE SEQUENCE [LARGE SCALE GENOMIC DNA]</scope>
</reference>
<sequence length="553" mass="63205">MSAESSLLAADIAREEFSSPAPESYISTADEDRSWQLASSSPSFVPLSSFPVQRPKKRRLRAPDTWKYFRLPRGDEDTHQNSQRLWYCDRCQTPPWRTVSTTSAKRHMRNCHGVYIDDEDRPSKRALQQSLEVAFSRAKDQKQAAVSQDEQAVLRNTIELDAFFEAQIQLITRRRLPLNYVSWPEYQALLYAVNPRADEILIQSGNTALAHIEQSYRIHRENIGMQLRSARSQIHFSIDLWSSPHRKAFLGICGQWVDEEYQLREALLGLPNVQENHSGETMARHLLDTIRHFDIASNVGYFTSDNATANDACMRALSLGLANEFNVSIDPIERRIRCGGHIINLCLQAFLFASSKEALKAAIEEADVNADITVIEALQAQLRRKTNTKQATTTGAQAGWRSMGPLGKLHNIAVFIRSSTVRSDAWHILAGCTFGIDNATRWNSWYSLLRMALEKKDKLMVFQQEHHKALGGDSLTQDDWDVNTTFRDCVSNERKLILNEFWVFVFSSLVIIFTCKICLELWLSSDEVIRLTLCNMRRPTRCEKAICYISHDR</sequence>
<dbReference type="HOGENOM" id="CLU_009123_10_3_1"/>
<evidence type="ECO:0000256" key="5">
    <source>
        <dbReference type="ARBA" id="ARBA00023242"/>
    </source>
</evidence>